<dbReference type="Proteomes" id="UP000281553">
    <property type="component" value="Unassembled WGS sequence"/>
</dbReference>
<evidence type="ECO:0000313" key="10">
    <source>
        <dbReference type="Proteomes" id="UP000281553"/>
    </source>
</evidence>
<reference evidence="9 10" key="1">
    <citation type="submission" date="2018-11" db="EMBL/GenBank/DDBJ databases">
        <authorList>
            <consortium name="Pathogen Informatics"/>
        </authorList>
    </citation>
    <scope>NUCLEOTIDE SEQUENCE [LARGE SCALE GENOMIC DNA]</scope>
</reference>
<dbReference type="InterPro" id="IPR050198">
    <property type="entry name" value="Non-receptor_tyrosine_kinases"/>
</dbReference>
<evidence type="ECO:0000256" key="6">
    <source>
        <dbReference type="PROSITE-ProRule" id="PRU00191"/>
    </source>
</evidence>
<evidence type="ECO:0000256" key="4">
    <source>
        <dbReference type="ARBA" id="ARBA00022840"/>
    </source>
</evidence>
<keyword evidence="10" id="KW-1185">Reference proteome</keyword>
<dbReference type="CDD" id="cd00173">
    <property type="entry name" value="SH2"/>
    <property type="match status" value="1"/>
</dbReference>
<dbReference type="AlphaFoldDB" id="A0A3P7LI71"/>
<evidence type="ECO:0000313" key="9">
    <source>
        <dbReference type="EMBL" id="VDN10393.1"/>
    </source>
</evidence>
<evidence type="ECO:0000256" key="2">
    <source>
        <dbReference type="ARBA" id="ARBA00022741"/>
    </source>
</evidence>
<organism evidence="9 10">
    <name type="scientific">Dibothriocephalus latus</name>
    <name type="common">Fish tapeworm</name>
    <name type="synonym">Diphyllobothrium latum</name>
    <dbReference type="NCBI Taxonomy" id="60516"/>
    <lineage>
        <taxon>Eukaryota</taxon>
        <taxon>Metazoa</taxon>
        <taxon>Spiralia</taxon>
        <taxon>Lophotrochozoa</taxon>
        <taxon>Platyhelminthes</taxon>
        <taxon>Cestoda</taxon>
        <taxon>Eucestoda</taxon>
        <taxon>Diphyllobothriidea</taxon>
        <taxon>Diphyllobothriidae</taxon>
        <taxon>Dibothriocephalus</taxon>
    </lineage>
</organism>
<evidence type="ECO:0008006" key="11">
    <source>
        <dbReference type="Google" id="ProtNLM"/>
    </source>
</evidence>
<keyword evidence="6" id="KW-0727">SH2 domain</keyword>
<dbReference type="GO" id="GO:0004713">
    <property type="term" value="F:protein tyrosine kinase activity"/>
    <property type="evidence" value="ECO:0007669"/>
    <property type="project" value="UniProtKB-KW"/>
</dbReference>
<keyword evidence="3" id="KW-0418">Kinase</keyword>
<name>A0A3P7LI71_DIBLA</name>
<dbReference type="InterPro" id="IPR036860">
    <property type="entry name" value="SH2_dom_sf"/>
</dbReference>
<dbReference type="PROSITE" id="PS50011">
    <property type="entry name" value="PROTEIN_KINASE_DOM"/>
    <property type="match status" value="1"/>
</dbReference>
<evidence type="ECO:0000256" key="5">
    <source>
        <dbReference type="ARBA" id="ARBA00023137"/>
    </source>
</evidence>
<dbReference type="SUPFAM" id="SSF55550">
    <property type="entry name" value="SH2 domain"/>
    <property type="match status" value="1"/>
</dbReference>
<dbReference type="Gene3D" id="1.10.510.10">
    <property type="entry name" value="Transferase(Phosphotransferase) domain 1"/>
    <property type="match status" value="1"/>
</dbReference>
<keyword evidence="2" id="KW-0547">Nucleotide-binding</keyword>
<evidence type="ECO:0000256" key="1">
    <source>
        <dbReference type="ARBA" id="ARBA00022679"/>
    </source>
</evidence>
<dbReference type="InterPro" id="IPR000980">
    <property type="entry name" value="SH2"/>
</dbReference>
<sequence length="263" mass="29909">MLADHFQFTHFSVDANKSALSVLSNSDGTRKVKHYRITKDTAKNELKISSSKSFLSLDQLLRYYKEEVNGHRRLLSHPLPKPPPPALQAREFSINRSQVELGSRIDRGSFGRTYMATYRSCEVIAKRASSSICRQTLLEVAEAMDYLENARSFHGDLRAANVFFTADFTVKVGNFGLNKILNDNETNKQSRMYTLRWAAPETVKTGYVCSIKADVWSFGVLAFEVFTFASEPYAENLFFMLRERFMRDNSIGDVIKAPSKASR</sequence>
<dbReference type="Pfam" id="PF07714">
    <property type="entry name" value="PK_Tyr_Ser-Thr"/>
    <property type="match status" value="1"/>
</dbReference>
<dbReference type="PANTHER" id="PTHR24418">
    <property type="entry name" value="TYROSINE-PROTEIN KINASE"/>
    <property type="match status" value="1"/>
</dbReference>
<dbReference type="GO" id="GO:0005524">
    <property type="term" value="F:ATP binding"/>
    <property type="evidence" value="ECO:0007669"/>
    <property type="project" value="UniProtKB-KW"/>
</dbReference>
<dbReference type="InterPro" id="IPR011009">
    <property type="entry name" value="Kinase-like_dom_sf"/>
</dbReference>
<feature type="domain" description="SH2" evidence="7">
    <location>
        <begin position="1"/>
        <end position="79"/>
    </location>
</feature>
<accession>A0A3P7LI71</accession>
<keyword evidence="4" id="KW-0067">ATP-binding</keyword>
<gene>
    <name evidence="9" type="ORF">DILT_LOCUS6224</name>
</gene>
<dbReference type="EMBL" id="UYRU01049061">
    <property type="protein sequence ID" value="VDN10393.1"/>
    <property type="molecule type" value="Genomic_DNA"/>
</dbReference>
<keyword evidence="1" id="KW-0808">Transferase</keyword>
<dbReference type="OrthoDB" id="6228170at2759"/>
<dbReference type="InterPro" id="IPR001245">
    <property type="entry name" value="Ser-Thr/Tyr_kinase_cat_dom"/>
</dbReference>
<dbReference type="SUPFAM" id="SSF56112">
    <property type="entry name" value="Protein kinase-like (PK-like)"/>
    <property type="match status" value="1"/>
</dbReference>
<proteinExistence type="predicted"/>
<feature type="domain" description="Protein kinase" evidence="8">
    <location>
        <begin position="1"/>
        <end position="263"/>
    </location>
</feature>
<evidence type="ECO:0000259" key="8">
    <source>
        <dbReference type="PROSITE" id="PS50011"/>
    </source>
</evidence>
<keyword evidence="5" id="KW-0829">Tyrosine-protein kinase</keyword>
<dbReference type="Gene3D" id="3.30.505.10">
    <property type="entry name" value="SH2 domain"/>
    <property type="match status" value="1"/>
</dbReference>
<dbReference type="InterPro" id="IPR000719">
    <property type="entry name" value="Prot_kinase_dom"/>
</dbReference>
<evidence type="ECO:0000256" key="3">
    <source>
        <dbReference type="ARBA" id="ARBA00022777"/>
    </source>
</evidence>
<evidence type="ECO:0000259" key="7">
    <source>
        <dbReference type="PROSITE" id="PS50001"/>
    </source>
</evidence>
<protein>
    <recommendedName>
        <fullName evidence="11">Non-specific protein-tyrosine kinase</fullName>
    </recommendedName>
</protein>
<dbReference type="PROSITE" id="PS50001">
    <property type="entry name" value="SH2"/>
    <property type="match status" value="1"/>
</dbReference>